<dbReference type="OrthoDB" id="6611858at2759"/>
<name>A0A2S2R216_9HEMI</name>
<dbReference type="InterPro" id="IPR040647">
    <property type="entry name" value="SPIN-DOC_Znf-C2H2"/>
</dbReference>
<dbReference type="EMBL" id="GGMS01014781">
    <property type="protein sequence ID" value="MBY83984.1"/>
    <property type="molecule type" value="Transcribed_RNA"/>
</dbReference>
<dbReference type="AlphaFoldDB" id="A0A2S2R216"/>
<feature type="domain" description="SPIN-DOC-like zinc-finger" evidence="1">
    <location>
        <begin position="20"/>
        <end position="50"/>
    </location>
</feature>
<reference evidence="2" key="1">
    <citation type="submission" date="2018-04" db="EMBL/GenBank/DDBJ databases">
        <title>Transcriptome assembly of Sipha flava.</title>
        <authorList>
            <person name="Scully E.D."/>
            <person name="Geib S.M."/>
            <person name="Palmer N.A."/>
            <person name="Koch K."/>
            <person name="Bradshaw J."/>
            <person name="Heng-Moss T."/>
            <person name="Sarath G."/>
        </authorList>
    </citation>
    <scope>NUCLEOTIDE SEQUENCE</scope>
</reference>
<evidence type="ECO:0000259" key="1">
    <source>
        <dbReference type="Pfam" id="PF18658"/>
    </source>
</evidence>
<sequence>MKVAFFKKNGPIPIFFIQIKEKAICLICQESIAMMKEYNLKRHYSTKHAAKYDMIQGQLRIDKLALLMKNIQGQSSSIKKCHKDSEASVKASYIIAQKIAAKLKPFTDGEFIKECMEAASEILCPAQKQLFSKLSLSGVTVARRIEELGTDIESRYPKRTNF</sequence>
<organism evidence="2">
    <name type="scientific">Sipha flava</name>
    <name type="common">yellow sugarcane aphid</name>
    <dbReference type="NCBI Taxonomy" id="143950"/>
    <lineage>
        <taxon>Eukaryota</taxon>
        <taxon>Metazoa</taxon>
        <taxon>Ecdysozoa</taxon>
        <taxon>Arthropoda</taxon>
        <taxon>Hexapoda</taxon>
        <taxon>Insecta</taxon>
        <taxon>Pterygota</taxon>
        <taxon>Neoptera</taxon>
        <taxon>Paraneoptera</taxon>
        <taxon>Hemiptera</taxon>
        <taxon>Sternorrhyncha</taxon>
        <taxon>Aphidomorpha</taxon>
        <taxon>Aphidoidea</taxon>
        <taxon>Aphididae</taxon>
        <taxon>Sipha</taxon>
    </lineage>
</organism>
<gene>
    <name evidence="2" type="primary">Gtf2ird2_2</name>
    <name evidence="2" type="ORF">g.155013</name>
</gene>
<protein>
    <submittedName>
        <fullName evidence="2">General transcription factor II-I repeat domain-containing protein 2</fullName>
    </submittedName>
</protein>
<dbReference type="PANTHER" id="PTHR45913">
    <property type="entry name" value="EPM2A-INTERACTING PROTEIN 1"/>
    <property type="match status" value="1"/>
</dbReference>
<evidence type="ECO:0000313" key="2">
    <source>
        <dbReference type="EMBL" id="MBY83984.1"/>
    </source>
</evidence>
<accession>A0A2S2R216</accession>
<proteinExistence type="predicted"/>
<dbReference type="Pfam" id="PF18658">
    <property type="entry name" value="zf-C2H2_12"/>
    <property type="match status" value="1"/>
</dbReference>
<dbReference type="PANTHER" id="PTHR45913:SF21">
    <property type="entry name" value="DUF4371 DOMAIN-CONTAINING PROTEIN"/>
    <property type="match status" value="1"/>
</dbReference>